<dbReference type="PANTHER" id="PTHR11362">
    <property type="entry name" value="PHOSPHATIDYLETHANOLAMINE-BINDING PROTEIN"/>
    <property type="match status" value="1"/>
</dbReference>
<evidence type="ECO:0000313" key="2">
    <source>
        <dbReference type="EnsemblMetazoa" id="tetur26g01220.1"/>
    </source>
</evidence>
<protein>
    <recommendedName>
        <fullName evidence="4">Phosphatidylethanolamine-binding protein</fullName>
    </recommendedName>
</protein>
<dbReference type="Pfam" id="PF01161">
    <property type="entry name" value="PBP"/>
    <property type="match status" value="1"/>
</dbReference>
<dbReference type="PANTHER" id="PTHR11362:SF82">
    <property type="entry name" value="PHOSPHATIDYLETHANOLAMINE-BINDING PROTEIN 4"/>
    <property type="match status" value="1"/>
</dbReference>
<dbReference type="InterPro" id="IPR008914">
    <property type="entry name" value="PEBP"/>
</dbReference>
<dbReference type="HOGENOM" id="CLU_043994_7_0_1"/>
<dbReference type="InterPro" id="IPR035810">
    <property type="entry name" value="PEBP_euk"/>
</dbReference>
<evidence type="ECO:0000313" key="3">
    <source>
        <dbReference type="Proteomes" id="UP000015104"/>
    </source>
</evidence>
<dbReference type="Gene3D" id="3.90.280.10">
    <property type="entry name" value="PEBP-like"/>
    <property type="match status" value="1"/>
</dbReference>
<dbReference type="EMBL" id="CAEY01000697">
    <property type="status" value="NOT_ANNOTATED_CDS"/>
    <property type="molecule type" value="Genomic_DNA"/>
</dbReference>
<dbReference type="STRING" id="32264.T1KXS7"/>
<dbReference type="eggNOG" id="KOG3346">
    <property type="taxonomic scope" value="Eukaryota"/>
</dbReference>
<reference evidence="2" key="2">
    <citation type="submission" date="2015-06" db="UniProtKB">
        <authorList>
            <consortium name="EnsemblMetazoa"/>
        </authorList>
    </citation>
    <scope>IDENTIFICATION</scope>
</reference>
<feature type="signal peptide" evidence="1">
    <location>
        <begin position="1"/>
        <end position="20"/>
    </location>
</feature>
<organism evidence="2 3">
    <name type="scientific">Tetranychus urticae</name>
    <name type="common">Two-spotted spider mite</name>
    <dbReference type="NCBI Taxonomy" id="32264"/>
    <lineage>
        <taxon>Eukaryota</taxon>
        <taxon>Metazoa</taxon>
        <taxon>Ecdysozoa</taxon>
        <taxon>Arthropoda</taxon>
        <taxon>Chelicerata</taxon>
        <taxon>Arachnida</taxon>
        <taxon>Acari</taxon>
        <taxon>Acariformes</taxon>
        <taxon>Trombidiformes</taxon>
        <taxon>Prostigmata</taxon>
        <taxon>Eleutherengona</taxon>
        <taxon>Raphignathae</taxon>
        <taxon>Tetranychoidea</taxon>
        <taxon>Tetranychidae</taxon>
        <taxon>Tetranychus</taxon>
    </lineage>
</organism>
<accession>T1KXS7</accession>
<keyword evidence="1" id="KW-0732">Signal</keyword>
<evidence type="ECO:0008006" key="4">
    <source>
        <dbReference type="Google" id="ProtNLM"/>
    </source>
</evidence>
<dbReference type="SUPFAM" id="SSF49777">
    <property type="entry name" value="PEBP-like"/>
    <property type="match status" value="1"/>
</dbReference>
<dbReference type="InterPro" id="IPR036610">
    <property type="entry name" value="PEBP-like_sf"/>
</dbReference>
<dbReference type="Proteomes" id="UP000015104">
    <property type="component" value="Unassembled WGS sequence"/>
</dbReference>
<keyword evidence="3" id="KW-1185">Reference proteome</keyword>
<reference evidence="3" key="1">
    <citation type="submission" date="2011-08" db="EMBL/GenBank/DDBJ databases">
        <authorList>
            <person name="Rombauts S."/>
        </authorList>
    </citation>
    <scope>NUCLEOTIDE SEQUENCE</scope>
    <source>
        <strain evidence="3">London</strain>
    </source>
</reference>
<proteinExistence type="predicted"/>
<sequence length="184" mass="20413">MFNFITQLLVLLITVSVTITVQLCGNQDPQQTVDQAFIDSGISICGTELDSLQTFDEPLVKFPAETNTNYTFMMLDIDAPSPSAPIMRSFIHWMVVNALGGQLEPQSTVHPYISPMPTPGLGAHRYVFMVFEQPKGFTIDPNATVLDRNKFNVAEWVKQNTLFGPVAGNYFLEGNPPNPKFNLA</sequence>
<evidence type="ECO:0000256" key="1">
    <source>
        <dbReference type="SAM" id="SignalP"/>
    </source>
</evidence>
<dbReference type="AlphaFoldDB" id="T1KXS7"/>
<name>T1KXS7_TETUR</name>
<feature type="chain" id="PRO_5004581946" description="Phosphatidylethanolamine-binding protein" evidence="1">
    <location>
        <begin position="21"/>
        <end position="184"/>
    </location>
</feature>
<dbReference type="EnsemblMetazoa" id="tetur26g01220.1">
    <property type="protein sequence ID" value="tetur26g01220.1"/>
    <property type="gene ID" value="tetur26g01220"/>
</dbReference>
<dbReference type="CDD" id="cd00866">
    <property type="entry name" value="PEBP_euk"/>
    <property type="match status" value="1"/>
</dbReference>